<dbReference type="EMBL" id="DSRU01000285">
    <property type="protein sequence ID" value="HFN00046.1"/>
    <property type="molecule type" value="Genomic_DNA"/>
</dbReference>
<organism evidence="1">
    <name type="scientific">Oscillatoriales cyanobacterium SpSt-418</name>
    <dbReference type="NCBI Taxonomy" id="2282169"/>
    <lineage>
        <taxon>Bacteria</taxon>
        <taxon>Bacillati</taxon>
        <taxon>Cyanobacteriota</taxon>
        <taxon>Cyanophyceae</taxon>
        <taxon>Oscillatoriophycideae</taxon>
        <taxon>Oscillatoriales</taxon>
    </lineage>
</organism>
<sequence length="91" mass="9751">MTYAFRNGAYQLPSAGQHTIPEVPPACNFNQMKQSLTRLKTAAPKLKQAIVNACASTVLLDNKVTQAEAELLWAIAGVLDVAIPPFLKGGK</sequence>
<dbReference type="AlphaFoldDB" id="A0A7C3KHH6"/>
<name>A0A7C3KHH6_9CYAN</name>
<reference evidence="1" key="1">
    <citation type="journal article" date="2020" name="mSystems">
        <title>Genome- and Community-Level Interaction Insights into Carbon Utilization and Element Cycling Functions of Hydrothermarchaeota in Hydrothermal Sediment.</title>
        <authorList>
            <person name="Zhou Z."/>
            <person name="Liu Y."/>
            <person name="Xu W."/>
            <person name="Pan J."/>
            <person name="Luo Z.H."/>
            <person name="Li M."/>
        </authorList>
    </citation>
    <scope>NUCLEOTIDE SEQUENCE [LARGE SCALE GENOMIC DNA]</scope>
    <source>
        <strain evidence="1">SpSt-418</strain>
    </source>
</reference>
<accession>A0A7C3KHH6</accession>
<gene>
    <name evidence="1" type="ORF">ENR64_20255</name>
</gene>
<comment type="caution">
    <text evidence="1">The sequence shown here is derived from an EMBL/GenBank/DDBJ whole genome shotgun (WGS) entry which is preliminary data.</text>
</comment>
<proteinExistence type="predicted"/>
<protein>
    <submittedName>
        <fullName evidence="1">Uncharacterized protein</fullName>
    </submittedName>
</protein>
<evidence type="ECO:0000313" key="1">
    <source>
        <dbReference type="EMBL" id="HFN00046.1"/>
    </source>
</evidence>